<dbReference type="OrthoDB" id="9972657at2759"/>
<protein>
    <submittedName>
        <fullName evidence="4">Chromatin associated protein KTI12</fullName>
    </submittedName>
</protein>
<dbReference type="Proteomes" id="UP000193144">
    <property type="component" value="Unassembled WGS sequence"/>
</dbReference>
<dbReference type="Gene3D" id="3.40.50.300">
    <property type="entry name" value="P-loop containing nucleotide triphosphate hydrolases"/>
    <property type="match status" value="1"/>
</dbReference>
<accession>A0A1Y1ZTR9</accession>
<evidence type="ECO:0000256" key="2">
    <source>
        <dbReference type="ARBA" id="ARBA00022840"/>
    </source>
</evidence>
<dbReference type="PANTHER" id="PTHR12435">
    <property type="match status" value="1"/>
</dbReference>
<sequence length="296" mass="33546">MNRLVLISGYPSSGKTTRALQLKELFESKIAGSASDSRVSKIRVHHISDQTLGLSRQVYHTAKAEKDARAEEYSAVKRVLSPDDIVLADGLNYIKGFRYQLYCEAKAVQTPSCVVHIGTPIEKCRQINKKLLEDTEADGGYDEDDFENLIFRYEEPNGMTRWDSPLFTVLDEDETPPFEQIWDALVGSDGKVKLVRPNQATVLKPATEQNYLYELDKTTSDILAQIMTYQKDHAGEGGGEVVVPDVEKPIELPATPMTLPQLQRIRRQFITMNRQHSFSKARVKEIFVDYLNSQFL</sequence>
<keyword evidence="1" id="KW-0547">Nucleotide-binding</keyword>
<organism evidence="4 5">
    <name type="scientific">Clohesyomyces aquaticus</name>
    <dbReference type="NCBI Taxonomy" id="1231657"/>
    <lineage>
        <taxon>Eukaryota</taxon>
        <taxon>Fungi</taxon>
        <taxon>Dikarya</taxon>
        <taxon>Ascomycota</taxon>
        <taxon>Pezizomycotina</taxon>
        <taxon>Dothideomycetes</taxon>
        <taxon>Pleosporomycetidae</taxon>
        <taxon>Pleosporales</taxon>
        <taxon>Lindgomycetaceae</taxon>
        <taxon>Clohesyomyces</taxon>
    </lineage>
</organism>
<name>A0A1Y1ZTR9_9PLEO</name>
<gene>
    <name evidence="4" type="ORF">BCR34DRAFT_275904</name>
</gene>
<evidence type="ECO:0000256" key="3">
    <source>
        <dbReference type="ARBA" id="ARBA00025768"/>
    </source>
</evidence>
<comment type="similarity">
    <text evidence="3">Belongs to the KTI12 family.</text>
</comment>
<dbReference type="InterPro" id="IPR013641">
    <property type="entry name" value="KTI12/PSTK"/>
</dbReference>
<dbReference type="GO" id="GO:0005524">
    <property type="term" value="F:ATP binding"/>
    <property type="evidence" value="ECO:0007669"/>
    <property type="project" value="UniProtKB-KW"/>
</dbReference>
<comment type="caution">
    <text evidence="4">The sequence shown here is derived from an EMBL/GenBank/DDBJ whole genome shotgun (WGS) entry which is preliminary data.</text>
</comment>
<dbReference type="Pfam" id="PF08433">
    <property type="entry name" value="KTI12"/>
    <property type="match status" value="1"/>
</dbReference>
<evidence type="ECO:0000313" key="5">
    <source>
        <dbReference type="Proteomes" id="UP000193144"/>
    </source>
</evidence>
<dbReference type="AlphaFoldDB" id="A0A1Y1ZTR9"/>
<keyword evidence="5" id="KW-1185">Reference proteome</keyword>
<evidence type="ECO:0000256" key="1">
    <source>
        <dbReference type="ARBA" id="ARBA00022741"/>
    </source>
</evidence>
<dbReference type="FunFam" id="3.40.50.300:FF:002734">
    <property type="entry name" value="Chromatin associated protein KTI12"/>
    <property type="match status" value="1"/>
</dbReference>
<dbReference type="STRING" id="1231657.A0A1Y1ZTR9"/>
<evidence type="ECO:0000313" key="4">
    <source>
        <dbReference type="EMBL" id="ORY13185.1"/>
    </source>
</evidence>
<proteinExistence type="inferred from homology"/>
<dbReference type="SUPFAM" id="SSF52540">
    <property type="entry name" value="P-loop containing nucleoside triphosphate hydrolases"/>
    <property type="match status" value="1"/>
</dbReference>
<reference evidence="4 5" key="1">
    <citation type="submission" date="2016-07" db="EMBL/GenBank/DDBJ databases">
        <title>Pervasive Adenine N6-methylation of Active Genes in Fungi.</title>
        <authorList>
            <consortium name="DOE Joint Genome Institute"/>
            <person name="Mondo S.J."/>
            <person name="Dannebaum R.O."/>
            <person name="Kuo R.C."/>
            <person name="Labutti K."/>
            <person name="Haridas S."/>
            <person name="Kuo A."/>
            <person name="Salamov A."/>
            <person name="Ahrendt S.R."/>
            <person name="Lipzen A."/>
            <person name="Sullivan W."/>
            <person name="Andreopoulos W.B."/>
            <person name="Clum A."/>
            <person name="Lindquist E."/>
            <person name="Daum C."/>
            <person name="Ramamoorthy G.K."/>
            <person name="Gryganskyi A."/>
            <person name="Culley D."/>
            <person name="Magnuson J.K."/>
            <person name="James T.Y."/>
            <person name="O'Malley M.A."/>
            <person name="Stajich J.E."/>
            <person name="Spatafora J.W."/>
            <person name="Visel A."/>
            <person name="Grigoriev I.V."/>
        </authorList>
    </citation>
    <scope>NUCLEOTIDE SEQUENCE [LARGE SCALE GENOMIC DNA]</scope>
    <source>
        <strain evidence="4 5">CBS 115471</strain>
    </source>
</reference>
<dbReference type="InterPro" id="IPR027417">
    <property type="entry name" value="P-loop_NTPase"/>
</dbReference>
<dbReference type="EMBL" id="MCFA01000044">
    <property type="protein sequence ID" value="ORY13185.1"/>
    <property type="molecule type" value="Genomic_DNA"/>
</dbReference>
<keyword evidence="2" id="KW-0067">ATP-binding</keyword>